<dbReference type="Proteomes" id="UP000887013">
    <property type="component" value="Unassembled WGS sequence"/>
</dbReference>
<dbReference type="AlphaFoldDB" id="A0A8X6QTU5"/>
<dbReference type="GO" id="GO:0071897">
    <property type="term" value="P:DNA biosynthetic process"/>
    <property type="evidence" value="ECO:0007669"/>
    <property type="project" value="UniProtKB-ARBA"/>
</dbReference>
<proteinExistence type="predicted"/>
<comment type="caution">
    <text evidence="2">The sequence shown here is derived from an EMBL/GenBank/DDBJ whole genome shotgun (WGS) entry which is preliminary data.</text>
</comment>
<reference evidence="2" key="1">
    <citation type="submission" date="2020-08" db="EMBL/GenBank/DDBJ databases">
        <title>Multicomponent nature underlies the extraordinary mechanical properties of spider dragline silk.</title>
        <authorList>
            <person name="Kono N."/>
            <person name="Nakamura H."/>
            <person name="Mori M."/>
            <person name="Yoshida Y."/>
            <person name="Ohtoshi R."/>
            <person name="Malay A.D."/>
            <person name="Moran D.A.P."/>
            <person name="Tomita M."/>
            <person name="Numata K."/>
            <person name="Arakawa K."/>
        </authorList>
    </citation>
    <scope>NUCLEOTIDE SEQUENCE</scope>
</reference>
<keyword evidence="3" id="KW-1185">Reference proteome</keyword>
<feature type="non-terminal residue" evidence="2">
    <location>
        <position position="1"/>
    </location>
</feature>
<feature type="domain" description="Reverse transcriptase" evidence="1">
    <location>
        <begin position="1"/>
        <end position="167"/>
    </location>
</feature>
<dbReference type="PROSITE" id="PS50878">
    <property type="entry name" value="RT_POL"/>
    <property type="match status" value="1"/>
</dbReference>
<dbReference type="InterPro" id="IPR000477">
    <property type="entry name" value="RT_dom"/>
</dbReference>
<dbReference type="InterPro" id="IPR043502">
    <property type="entry name" value="DNA/RNA_pol_sf"/>
</dbReference>
<organism evidence="2 3">
    <name type="scientific">Nephila pilipes</name>
    <name type="common">Giant wood spider</name>
    <name type="synonym">Nephila maculata</name>
    <dbReference type="NCBI Taxonomy" id="299642"/>
    <lineage>
        <taxon>Eukaryota</taxon>
        <taxon>Metazoa</taxon>
        <taxon>Ecdysozoa</taxon>
        <taxon>Arthropoda</taxon>
        <taxon>Chelicerata</taxon>
        <taxon>Arachnida</taxon>
        <taxon>Araneae</taxon>
        <taxon>Araneomorphae</taxon>
        <taxon>Entelegynae</taxon>
        <taxon>Araneoidea</taxon>
        <taxon>Nephilidae</taxon>
        <taxon>Nephila</taxon>
    </lineage>
</organism>
<name>A0A8X6QTU5_NEPPI</name>
<dbReference type="Pfam" id="PF00078">
    <property type="entry name" value="RVT_1"/>
    <property type="match status" value="1"/>
</dbReference>
<accession>A0A8X6QTU5</accession>
<dbReference type="SUPFAM" id="SSF56672">
    <property type="entry name" value="DNA/RNA polymerases"/>
    <property type="match status" value="1"/>
</dbReference>
<dbReference type="OrthoDB" id="6503643at2759"/>
<gene>
    <name evidence="2" type="primary">pol_2871</name>
    <name evidence="2" type="ORF">NPIL_150811</name>
</gene>
<sequence>MQNAHCLGRAGYLSTGSDVFSDTSSAYLASSVETYSPYAPCAGTFRRCLQQQKSSPFDGVLEHNFVISQHLDDAHRLKRDSFACWVDISNAFGSVPHSILWNTLHSMGADPDFIRLVKDIYLDSSSAILTKDGKTAQVPILKGIKQGCPLSGILFDIAIDHILKIIQ</sequence>
<dbReference type="PANTHER" id="PTHR19446">
    <property type="entry name" value="REVERSE TRANSCRIPTASES"/>
    <property type="match status" value="1"/>
</dbReference>
<evidence type="ECO:0000313" key="2">
    <source>
        <dbReference type="EMBL" id="GFU45259.1"/>
    </source>
</evidence>
<dbReference type="EMBL" id="BMAW01036695">
    <property type="protein sequence ID" value="GFU45259.1"/>
    <property type="molecule type" value="Genomic_DNA"/>
</dbReference>
<evidence type="ECO:0000313" key="3">
    <source>
        <dbReference type="Proteomes" id="UP000887013"/>
    </source>
</evidence>
<protein>
    <submittedName>
        <fullName evidence="2">Retrovirus-related Pol polyprotein from type-2 retrotransposable element R2DM</fullName>
    </submittedName>
</protein>
<evidence type="ECO:0000259" key="1">
    <source>
        <dbReference type="PROSITE" id="PS50878"/>
    </source>
</evidence>